<evidence type="ECO:0000256" key="3">
    <source>
        <dbReference type="RuleBase" id="RU000454"/>
    </source>
</evidence>
<evidence type="ECO:0000256" key="6">
    <source>
        <dbReference type="SAM" id="SignalP"/>
    </source>
</evidence>
<evidence type="ECO:0000313" key="8">
    <source>
        <dbReference type="EMBL" id="KAH8107881.1"/>
    </source>
</evidence>
<dbReference type="GO" id="GO:0006508">
    <property type="term" value="P:proteolysis"/>
    <property type="evidence" value="ECO:0007669"/>
    <property type="project" value="UniProtKB-KW"/>
</dbReference>
<feature type="region of interest" description="Disordered" evidence="4">
    <location>
        <begin position="495"/>
        <end position="521"/>
    </location>
</feature>
<dbReference type="Pfam" id="PF00026">
    <property type="entry name" value="Asp"/>
    <property type="match status" value="2"/>
</dbReference>
<comment type="caution">
    <text evidence="8">The sequence shown here is derived from an EMBL/GenBank/DDBJ whole genome shotgun (WGS) entry which is preliminary data.</text>
</comment>
<dbReference type="PANTHER" id="PTHR47966">
    <property type="entry name" value="BETA-SITE APP-CLEAVING ENZYME, ISOFORM A-RELATED"/>
    <property type="match status" value="1"/>
</dbReference>
<dbReference type="OrthoDB" id="15189at2759"/>
<gene>
    <name evidence="8" type="ORF">BXZ70DRAFT_18517</name>
</gene>
<dbReference type="PROSITE" id="PS51767">
    <property type="entry name" value="PEPTIDASE_A1"/>
    <property type="match status" value="1"/>
</dbReference>
<evidence type="ECO:0000256" key="4">
    <source>
        <dbReference type="SAM" id="MobiDB-lite"/>
    </source>
</evidence>
<evidence type="ECO:0000256" key="1">
    <source>
        <dbReference type="ARBA" id="ARBA00007447"/>
    </source>
</evidence>
<dbReference type="AlphaFoldDB" id="A0A8K0V089"/>
<keyword evidence="5" id="KW-0812">Transmembrane</keyword>
<dbReference type="InterPro" id="IPR021109">
    <property type="entry name" value="Peptidase_aspartic_dom_sf"/>
</dbReference>
<dbReference type="CDD" id="cd05471">
    <property type="entry name" value="pepsin_like"/>
    <property type="match status" value="1"/>
</dbReference>
<dbReference type="EMBL" id="JAEVFJ010000001">
    <property type="protein sequence ID" value="KAH8107881.1"/>
    <property type="molecule type" value="Genomic_DNA"/>
</dbReference>
<keyword evidence="3 8" id="KW-0645">Protease</keyword>
<dbReference type="PROSITE" id="PS00141">
    <property type="entry name" value="ASP_PROTEASE"/>
    <property type="match status" value="1"/>
</dbReference>
<evidence type="ECO:0000313" key="9">
    <source>
        <dbReference type="Proteomes" id="UP000813824"/>
    </source>
</evidence>
<keyword evidence="5" id="KW-0472">Membrane</keyword>
<comment type="similarity">
    <text evidence="1 3">Belongs to the peptidase A1 family.</text>
</comment>
<dbReference type="Proteomes" id="UP000813824">
    <property type="component" value="Unassembled WGS sequence"/>
</dbReference>
<keyword evidence="2 3" id="KW-0064">Aspartyl protease</keyword>
<name>A0A8K0V089_9AGAR</name>
<dbReference type="PRINTS" id="PR00792">
    <property type="entry name" value="PEPSIN"/>
</dbReference>
<keyword evidence="3" id="KW-0378">Hydrolase</keyword>
<evidence type="ECO:0000256" key="2">
    <source>
        <dbReference type="ARBA" id="ARBA00022750"/>
    </source>
</evidence>
<keyword evidence="5" id="KW-1133">Transmembrane helix</keyword>
<organism evidence="8 9">
    <name type="scientific">Cristinia sonorae</name>
    <dbReference type="NCBI Taxonomy" id="1940300"/>
    <lineage>
        <taxon>Eukaryota</taxon>
        <taxon>Fungi</taxon>
        <taxon>Dikarya</taxon>
        <taxon>Basidiomycota</taxon>
        <taxon>Agaricomycotina</taxon>
        <taxon>Agaricomycetes</taxon>
        <taxon>Agaricomycetidae</taxon>
        <taxon>Agaricales</taxon>
        <taxon>Pleurotineae</taxon>
        <taxon>Stephanosporaceae</taxon>
        <taxon>Cristinia</taxon>
    </lineage>
</organism>
<dbReference type="SUPFAM" id="SSF50630">
    <property type="entry name" value="Acid proteases"/>
    <property type="match status" value="1"/>
</dbReference>
<dbReference type="InterPro" id="IPR033121">
    <property type="entry name" value="PEPTIDASE_A1"/>
</dbReference>
<feature type="transmembrane region" description="Helical" evidence="5">
    <location>
        <begin position="460"/>
        <end position="484"/>
    </location>
</feature>
<dbReference type="InterPro" id="IPR034164">
    <property type="entry name" value="Pepsin-like_dom"/>
</dbReference>
<dbReference type="InterPro" id="IPR001461">
    <property type="entry name" value="Aspartic_peptidase_A1"/>
</dbReference>
<keyword evidence="6" id="KW-0732">Signal</keyword>
<reference evidence="8" key="1">
    <citation type="journal article" date="2021" name="New Phytol.">
        <title>Evolutionary innovations through gain and loss of genes in the ectomycorrhizal Boletales.</title>
        <authorList>
            <person name="Wu G."/>
            <person name="Miyauchi S."/>
            <person name="Morin E."/>
            <person name="Kuo A."/>
            <person name="Drula E."/>
            <person name="Varga T."/>
            <person name="Kohler A."/>
            <person name="Feng B."/>
            <person name="Cao Y."/>
            <person name="Lipzen A."/>
            <person name="Daum C."/>
            <person name="Hundley H."/>
            <person name="Pangilinan J."/>
            <person name="Johnson J."/>
            <person name="Barry K."/>
            <person name="LaButti K."/>
            <person name="Ng V."/>
            <person name="Ahrendt S."/>
            <person name="Min B."/>
            <person name="Choi I.G."/>
            <person name="Park H."/>
            <person name="Plett J.M."/>
            <person name="Magnuson J."/>
            <person name="Spatafora J.W."/>
            <person name="Nagy L.G."/>
            <person name="Henrissat B."/>
            <person name="Grigoriev I.V."/>
            <person name="Yang Z.L."/>
            <person name="Xu J."/>
            <person name="Martin F.M."/>
        </authorList>
    </citation>
    <scope>NUCLEOTIDE SEQUENCE</scope>
    <source>
        <strain evidence="8">KKN 215</strain>
    </source>
</reference>
<keyword evidence="9" id="KW-1185">Reference proteome</keyword>
<evidence type="ECO:0000256" key="5">
    <source>
        <dbReference type="SAM" id="Phobius"/>
    </source>
</evidence>
<dbReference type="GO" id="GO:0004190">
    <property type="term" value="F:aspartic-type endopeptidase activity"/>
    <property type="evidence" value="ECO:0007669"/>
    <property type="project" value="UniProtKB-KW"/>
</dbReference>
<evidence type="ECO:0000259" key="7">
    <source>
        <dbReference type="PROSITE" id="PS51767"/>
    </source>
</evidence>
<feature type="chain" id="PRO_5035434979" evidence="6">
    <location>
        <begin position="27"/>
        <end position="521"/>
    </location>
</feature>
<proteinExistence type="inferred from homology"/>
<sequence>MKHLAPSFALYLCFLAQELLVSPANAFRVHGELKKKSELSSRSYGRLGRRVPMEGDLQNLGDLNYFANITLGNPPKQIRVLIDTGSSDLTVGDDVPGNQDSGKKADVNYAIGKVSGPIEFATLQFEGFTVPKQAYIKDTTGDQTAGQGIIGLGPNSGSVIQDVIPGNDGNTVLNNIFRTNTSTPNFITVLLGRSNDPTDLFPGDFTVGSVLDGFENITSMPKLPVNEVKTNNGQHWQASLDVNGTIGPDGQPIVLNSRVKGAGQKLVAAFDTGFSLPQVPRAMADAIYGRVPGAELKNLTGVGGGPIYTVPCDAELNITFVLGGVRIPIHPLDTVSDSLGRTDDLGNTICIGAFQPILPSAQSSTFDMLLGMAFLRNAYMLVNFGDFVDGSTKNTNDPYIQLLPITTDAAEAHSDFVSQRLGGLDSTADLQLLPASVLPDVNDGNPTDDNKSFSEKLRPYLPYIIAGSSALGALLIGSILWCCLSSRKPKYQPLHEPAPVGHANAPHQPPPYQSYQPQRRY</sequence>
<feature type="domain" description="Peptidase A1" evidence="7">
    <location>
        <begin position="65"/>
        <end position="392"/>
    </location>
</feature>
<dbReference type="PANTHER" id="PTHR47966:SF73">
    <property type="entry name" value="PEPTIDASE A1 DOMAIN-CONTAINING PROTEIN"/>
    <property type="match status" value="1"/>
</dbReference>
<dbReference type="InterPro" id="IPR001969">
    <property type="entry name" value="Aspartic_peptidase_AS"/>
</dbReference>
<accession>A0A8K0V089</accession>
<feature type="signal peptide" evidence="6">
    <location>
        <begin position="1"/>
        <end position="26"/>
    </location>
</feature>
<dbReference type="Gene3D" id="2.40.70.10">
    <property type="entry name" value="Acid Proteases"/>
    <property type="match status" value="2"/>
</dbReference>
<protein>
    <submittedName>
        <fullName evidence="8">Acid protease</fullName>
    </submittedName>
</protein>